<evidence type="ECO:0000313" key="2">
    <source>
        <dbReference type="Proteomes" id="UP001231189"/>
    </source>
</evidence>
<evidence type="ECO:0000313" key="1">
    <source>
        <dbReference type="EMBL" id="KAK1660282.1"/>
    </source>
</evidence>
<protein>
    <submittedName>
        <fullName evidence="1">Uncharacterized protein</fullName>
    </submittedName>
</protein>
<organism evidence="1 2">
    <name type="scientific">Lolium multiflorum</name>
    <name type="common">Italian ryegrass</name>
    <name type="synonym">Lolium perenne subsp. multiflorum</name>
    <dbReference type="NCBI Taxonomy" id="4521"/>
    <lineage>
        <taxon>Eukaryota</taxon>
        <taxon>Viridiplantae</taxon>
        <taxon>Streptophyta</taxon>
        <taxon>Embryophyta</taxon>
        <taxon>Tracheophyta</taxon>
        <taxon>Spermatophyta</taxon>
        <taxon>Magnoliopsida</taxon>
        <taxon>Liliopsida</taxon>
        <taxon>Poales</taxon>
        <taxon>Poaceae</taxon>
        <taxon>BOP clade</taxon>
        <taxon>Pooideae</taxon>
        <taxon>Poodae</taxon>
        <taxon>Poeae</taxon>
        <taxon>Poeae Chloroplast Group 2 (Poeae type)</taxon>
        <taxon>Loliodinae</taxon>
        <taxon>Loliinae</taxon>
        <taxon>Lolium</taxon>
    </lineage>
</organism>
<name>A0AAD8SL19_LOLMU</name>
<reference evidence="1" key="1">
    <citation type="submission" date="2023-07" db="EMBL/GenBank/DDBJ databases">
        <title>A chromosome-level genome assembly of Lolium multiflorum.</title>
        <authorList>
            <person name="Chen Y."/>
            <person name="Copetti D."/>
            <person name="Kolliker R."/>
            <person name="Studer B."/>
        </authorList>
    </citation>
    <scope>NUCLEOTIDE SEQUENCE</scope>
    <source>
        <strain evidence="1">02402/16</strain>
        <tissue evidence="1">Leaf</tissue>
    </source>
</reference>
<proteinExistence type="predicted"/>
<dbReference type="Proteomes" id="UP001231189">
    <property type="component" value="Unassembled WGS sequence"/>
</dbReference>
<accession>A0AAD8SL19</accession>
<gene>
    <name evidence="1" type="ORF">QYE76_048441</name>
</gene>
<keyword evidence="2" id="KW-1185">Reference proteome</keyword>
<dbReference type="AlphaFoldDB" id="A0AAD8SL19"/>
<comment type="caution">
    <text evidence="1">The sequence shown here is derived from an EMBL/GenBank/DDBJ whole genome shotgun (WGS) entry which is preliminary data.</text>
</comment>
<dbReference type="EMBL" id="JAUUTY010000003">
    <property type="protein sequence ID" value="KAK1660282.1"/>
    <property type="molecule type" value="Genomic_DNA"/>
</dbReference>
<sequence length="82" mass="9185">MVELKNCGAQWRILAEESRGAAQAKSTLDARKQLFEELLWEHRELSEAHGKCQAVPEATVEALSSQVATLQAEKEQLAKEHK</sequence>